<dbReference type="PANTHER" id="PTHR33664">
    <property type="entry name" value="RCG26366"/>
    <property type="match status" value="1"/>
</dbReference>
<dbReference type="EMBL" id="MRZV01001599">
    <property type="protein sequence ID" value="PIK36895.1"/>
    <property type="molecule type" value="Genomic_DNA"/>
</dbReference>
<sequence length="86" mass="9965">MLVLPVHSDPEPAITSLTTEEHHLDSLPEGWFYNGSQYLNFAGEKQLHHPNMDSFLEDYLDSCNEEIKAMNHQIDSEQYLDLFQQA</sequence>
<dbReference type="PANTHER" id="PTHR33664:SF1">
    <property type="entry name" value="DYNEIN AXONEMAL ASSEMBLY FACTOR 9"/>
    <property type="match status" value="1"/>
</dbReference>
<reference evidence="1 2" key="1">
    <citation type="journal article" date="2017" name="PLoS Biol.">
        <title>The sea cucumber genome provides insights into morphological evolution and visceral regeneration.</title>
        <authorList>
            <person name="Zhang X."/>
            <person name="Sun L."/>
            <person name="Yuan J."/>
            <person name="Sun Y."/>
            <person name="Gao Y."/>
            <person name="Zhang L."/>
            <person name="Li S."/>
            <person name="Dai H."/>
            <person name="Hamel J.F."/>
            <person name="Liu C."/>
            <person name="Yu Y."/>
            <person name="Liu S."/>
            <person name="Lin W."/>
            <person name="Guo K."/>
            <person name="Jin S."/>
            <person name="Xu P."/>
            <person name="Storey K.B."/>
            <person name="Huan P."/>
            <person name="Zhang T."/>
            <person name="Zhou Y."/>
            <person name="Zhang J."/>
            <person name="Lin C."/>
            <person name="Li X."/>
            <person name="Xing L."/>
            <person name="Huo D."/>
            <person name="Sun M."/>
            <person name="Wang L."/>
            <person name="Mercier A."/>
            <person name="Li F."/>
            <person name="Yang H."/>
            <person name="Xiang J."/>
        </authorList>
    </citation>
    <scope>NUCLEOTIDE SEQUENCE [LARGE SCALE GENOMIC DNA]</scope>
    <source>
        <strain evidence="1">Shaxun</strain>
        <tissue evidence="1">Muscle</tissue>
    </source>
</reference>
<gene>
    <name evidence="1" type="ORF">BSL78_26276</name>
</gene>
<dbReference type="STRING" id="307972.A0A2G8JMG2"/>
<proteinExistence type="predicted"/>
<protein>
    <submittedName>
        <fullName evidence="1">Uncharacterized protein</fullName>
    </submittedName>
</protein>
<comment type="caution">
    <text evidence="1">The sequence shown here is derived from an EMBL/GenBank/DDBJ whole genome shotgun (WGS) entry which is preliminary data.</text>
</comment>
<organism evidence="1 2">
    <name type="scientific">Stichopus japonicus</name>
    <name type="common">Sea cucumber</name>
    <dbReference type="NCBI Taxonomy" id="307972"/>
    <lineage>
        <taxon>Eukaryota</taxon>
        <taxon>Metazoa</taxon>
        <taxon>Echinodermata</taxon>
        <taxon>Eleutherozoa</taxon>
        <taxon>Echinozoa</taxon>
        <taxon>Holothuroidea</taxon>
        <taxon>Aspidochirotacea</taxon>
        <taxon>Aspidochirotida</taxon>
        <taxon>Stichopodidae</taxon>
        <taxon>Apostichopus</taxon>
    </lineage>
</organism>
<dbReference type="AlphaFoldDB" id="A0A2G8JMG2"/>
<keyword evidence="2" id="KW-1185">Reference proteome</keyword>
<accession>A0A2G8JMG2</accession>
<name>A0A2G8JMG2_STIJA</name>
<dbReference type="OrthoDB" id="72033at2759"/>
<dbReference type="InterPro" id="IPR040342">
    <property type="entry name" value="DNAAF9"/>
</dbReference>
<evidence type="ECO:0000313" key="1">
    <source>
        <dbReference type="EMBL" id="PIK36895.1"/>
    </source>
</evidence>
<dbReference type="Proteomes" id="UP000230750">
    <property type="component" value="Unassembled WGS sequence"/>
</dbReference>
<evidence type="ECO:0000313" key="2">
    <source>
        <dbReference type="Proteomes" id="UP000230750"/>
    </source>
</evidence>